<protein>
    <submittedName>
        <fullName evidence="2">VCBS repeat-containing protein</fullName>
    </submittedName>
</protein>
<gene>
    <name evidence="2" type="ORF">ENJ46_06140</name>
</gene>
<evidence type="ECO:0000313" key="2">
    <source>
        <dbReference type="EMBL" id="HFB55488.1"/>
    </source>
</evidence>
<comment type="caution">
    <text evidence="2">The sequence shown here is derived from an EMBL/GenBank/DDBJ whole genome shotgun (WGS) entry which is preliminary data.</text>
</comment>
<evidence type="ECO:0000256" key="1">
    <source>
        <dbReference type="ARBA" id="ARBA00022729"/>
    </source>
</evidence>
<dbReference type="EMBL" id="DRMN01000397">
    <property type="protein sequence ID" value="HFB55488.1"/>
    <property type="molecule type" value="Genomic_DNA"/>
</dbReference>
<dbReference type="InterPro" id="IPR028994">
    <property type="entry name" value="Integrin_alpha_N"/>
</dbReference>
<sequence>MLRGDLPKDAPFNTDYILLKNTTVPGDKVPTFVDTARDAQIARLGFGWGTVFADMNMDGHLDILASQNYAKMPLNFLMKQYCGKLLQNDGEGHFTPVGITANALSKGFGITPLIADYNGDGYPDIVWVNIDGPAKAHINDASGPKGVIIPFPDTTRSLNARVEYETDAGIVSRQVIAGQGLGSDQTRTMFMPPQDGITLIYYLDGRGERRKF</sequence>
<proteinExistence type="predicted"/>
<keyword evidence="1" id="KW-0732">Signal</keyword>
<dbReference type="InterPro" id="IPR013517">
    <property type="entry name" value="FG-GAP"/>
</dbReference>
<organism evidence="2 3">
    <name type="scientific">Hellea balneolensis</name>
    <dbReference type="NCBI Taxonomy" id="287478"/>
    <lineage>
        <taxon>Bacteria</taxon>
        <taxon>Pseudomonadati</taxon>
        <taxon>Pseudomonadota</taxon>
        <taxon>Alphaproteobacteria</taxon>
        <taxon>Maricaulales</taxon>
        <taxon>Robiginitomaculaceae</taxon>
        <taxon>Hellea</taxon>
    </lineage>
</organism>
<accession>A0A7C3C677</accession>
<dbReference type="Pfam" id="PF13517">
    <property type="entry name" value="FG-GAP_3"/>
    <property type="match status" value="1"/>
</dbReference>
<evidence type="ECO:0000313" key="3">
    <source>
        <dbReference type="Proteomes" id="UP000886042"/>
    </source>
</evidence>
<dbReference type="SUPFAM" id="SSF69318">
    <property type="entry name" value="Integrin alpha N-terminal domain"/>
    <property type="match status" value="1"/>
</dbReference>
<dbReference type="Proteomes" id="UP000886042">
    <property type="component" value="Unassembled WGS sequence"/>
</dbReference>
<dbReference type="Gene3D" id="2.130.10.130">
    <property type="entry name" value="Integrin alpha, N-terminal"/>
    <property type="match status" value="1"/>
</dbReference>
<reference evidence="2" key="1">
    <citation type="journal article" date="2020" name="mSystems">
        <title>Genome- and Community-Level Interaction Insights into Carbon Utilization and Element Cycling Functions of Hydrothermarchaeota in Hydrothermal Sediment.</title>
        <authorList>
            <person name="Zhou Z."/>
            <person name="Liu Y."/>
            <person name="Xu W."/>
            <person name="Pan J."/>
            <person name="Luo Z.H."/>
            <person name="Li M."/>
        </authorList>
    </citation>
    <scope>NUCLEOTIDE SEQUENCE [LARGE SCALE GENOMIC DNA]</scope>
    <source>
        <strain evidence="2">HyVt-489</strain>
    </source>
</reference>
<dbReference type="AlphaFoldDB" id="A0A7C3C677"/>
<name>A0A7C3C677_9PROT</name>